<dbReference type="EMBL" id="MHWM01000005">
    <property type="protein sequence ID" value="OHB09313.1"/>
    <property type="molecule type" value="Genomic_DNA"/>
</dbReference>
<dbReference type="AlphaFoldDB" id="A0A1G2UIT3"/>
<evidence type="ECO:0000313" key="1">
    <source>
        <dbReference type="EMBL" id="OHB09313.1"/>
    </source>
</evidence>
<accession>A0A1G2UIT3</accession>
<sequence length="379" mass="41756">MFTTITKIVGRGIFLVGFFALLVSALYARGIEPGITFATYGIDLKIDSEATYNGFPVPSGTWVLKNLVPGVDKFWNFDDVKPGDYGENTISMHVKNTDAWLCLDFKNLKQNENGINEPESHEDGNGDASGELAEVMEFFAWKDDGDNIFELGEEPIFGTTTQRAIEVLNEKTYTIGDAREDNYCGVNQSRFVGIYWCAGNLSVDVSNAKITCDGSGIGNESQTDSMAVDVSIRALPAKENPNFTCTGEELDNPEGCSPGYWKQSQHFGNWTAPYTPDTLFSSVFENAFPGKTLLQVLKLGGGGLDALGRQTVAALLNSANTDLNFSYTTAQVISMFNNVFPGGDYSKLKDKFEKQNTIFCPLVNKKEDVNLRIFPQNRR</sequence>
<organism evidence="1 2">
    <name type="scientific">Candidatus Zambryskibacteria bacterium RIFCSPLOWO2_02_FULL_39_14</name>
    <dbReference type="NCBI Taxonomy" id="1802769"/>
    <lineage>
        <taxon>Bacteria</taxon>
        <taxon>Candidatus Zambryskiibacteriota</taxon>
    </lineage>
</organism>
<evidence type="ECO:0000313" key="2">
    <source>
        <dbReference type="Proteomes" id="UP000177096"/>
    </source>
</evidence>
<gene>
    <name evidence="1" type="ORF">A3I86_00685</name>
</gene>
<name>A0A1G2UIT3_9BACT</name>
<comment type="caution">
    <text evidence="1">The sequence shown here is derived from an EMBL/GenBank/DDBJ whole genome shotgun (WGS) entry which is preliminary data.</text>
</comment>
<protein>
    <submittedName>
        <fullName evidence="1">Uncharacterized protein</fullName>
    </submittedName>
</protein>
<reference evidence="1 2" key="1">
    <citation type="journal article" date="2016" name="Nat. Commun.">
        <title>Thousands of microbial genomes shed light on interconnected biogeochemical processes in an aquifer system.</title>
        <authorList>
            <person name="Anantharaman K."/>
            <person name="Brown C.T."/>
            <person name="Hug L.A."/>
            <person name="Sharon I."/>
            <person name="Castelle C.J."/>
            <person name="Probst A.J."/>
            <person name="Thomas B.C."/>
            <person name="Singh A."/>
            <person name="Wilkins M.J."/>
            <person name="Karaoz U."/>
            <person name="Brodie E.L."/>
            <person name="Williams K.H."/>
            <person name="Hubbard S.S."/>
            <person name="Banfield J.F."/>
        </authorList>
    </citation>
    <scope>NUCLEOTIDE SEQUENCE [LARGE SCALE GENOMIC DNA]</scope>
</reference>
<dbReference type="Proteomes" id="UP000177096">
    <property type="component" value="Unassembled WGS sequence"/>
</dbReference>
<proteinExistence type="predicted"/>